<dbReference type="OrthoDB" id="2973127at2"/>
<dbReference type="Pfam" id="PF17295">
    <property type="entry name" value="DUF5348"/>
    <property type="match status" value="1"/>
</dbReference>
<evidence type="ECO:0000313" key="5">
    <source>
        <dbReference type="Proteomes" id="UP000235114"/>
    </source>
</evidence>
<dbReference type="EMBL" id="PGVD01000072">
    <property type="protein sequence ID" value="PLR90757.1"/>
    <property type="molecule type" value="Genomic_DNA"/>
</dbReference>
<organism evidence="2 4">
    <name type="scientific">Bacillus canaveralius</name>
    <dbReference type="NCBI Taxonomy" id="1403243"/>
    <lineage>
        <taxon>Bacteria</taxon>
        <taxon>Bacillati</taxon>
        <taxon>Bacillota</taxon>
        <taxon>Bacilli</taxon>
        <taxon>Bacillales</taxon>
        <taxon>Bacillaceae</taxon>
        <taxon>Bacillus</taxon>
    </lineage>
</organism>
<accession>A0A2N5GGZ1</accession>
<dbReference type="Proteomes" id="UP000234951">
    <property type="component" value="Unassembled WGS sequence"/>
</dbReference>
<protein>
    <recommendedName>
        <fullName evidence="1">DUF5348 domain-containing protein</fullName>
    </recommendedName>
</protein>
<dbReference type="EMBL" id="PGVA01000064">
    <property type="protein sequence ID" value="PLR80002.1"/>
    <property type="molecule type" value="Genomic_DNA"/>
</dbReference>
<reference evidence="2 4" key="1">
    <citation type="submission" date="2017-11" db="EMBL/GenBank/DDBJ databases">
        <title>Comparitive Functional Genomics of Dry Heat Resistant strains isolated from the Viking Spacecraft.</title>
        <authorList>
            <person name="Seuylemezian A."/>
            <person name="Cooper K."/>
            <person name="Vaishampayan P."/>
        </authorList>
    </citation>
    <scope>NUCLEOTIDE SEQUENCE [LARGE SCALE GENOMIC DNA]</scope>
    <source>
        <strain evidence="2 4">M4.6</strain>
    </source>
</reference>
<comment type="caution">
    <text evidence="2">The sequence shown here is derived from an EMBL/GenBank/DDBJ whole genome shotgun (WGS) entry which is preliminary data.</text>
</comment>
<gene>
    <name evidence="2" type="ORF">CU635_20090</name>
    <name evidence="3" type="ORF">CVD25_20175</name>
</gene>
<dbReference type="InterPro" id="IPR035255">
    <property type="entry name" value="DUF5348"/>
</dbReference>
<dbReference type="RefSeq" id="WP_101579150.1">
    <property type="nucleotide sequence ID" value="NZ_PGVA01000064.1"/>
</dbReference>
<keyword evidence="5" id="KW-1185">Reference proteome</keyword>
<dbReference type="AlphaFoldDB" id="A0A2N5GGZ1"/>
<evidence type="ECO:0000313" key="3">
    <source>
        <dbReference type="EMBL" id="PLR90757.1"/>
    </source>
</evidence>
<name>A0A2N5GGZ1_9BACI</name>
<evidence type="ECO:0000313" key="2">
    <source>
        <dbReference type="EMBL" id="PLR80002.1"/>
    </source>
</evidence>
<sequence>MIRRGILVFDHGNQEWRVWIGQTSYWIDQGYTFELRIQNRYFHAYLEKDFDWFVTLNHDSIFVLHTQEVYKIRIKIQDYIPVDAPF</sequence>
<feature type="domain" description="DUF5348" evidence="1">
    <location>
        <begin position="5"/>
        <end position="74"/>
    </location>
</feature>
<evidence type="ECO:0000259" key="1">
    <source>
        <dbReference type="Pfam" id="PF17295"/>
    </source>
</evidence>
<proteinExistence type="predicted"/>
<reference evidence="3 5" key="2">
    <citation type="submission" date="2017-12" db="EMBL/GenBank/DDBJ databases">
        <title>Comparative Functional Genomics of Dry Heat Resistant strains isolated from the Viking Spacecraft.</title>
        <authorList>
            <person name="Seuylemezian A."/>
            <person name="Cooper K."/>
            <person name="Vaishampayan P."/>
        </authorList>
    </citation>
    <scope>NUCLEOTIDE SEQUENCE [LARGE SCALE GENOMIC DNA]</scope>
    <source>
        <strain evidence="3 5">ATCC 29669</strain>
    </source>
</reference>
<evidence type="ECO:0000313" key="4">
    <source>
        <dbReference type="Proteomes" id="UP000234951"/>
    </source>
</evidence>
<dbReference type="Proteomes" id="UP000235114">
    <property type="component" value="Unassembled WGS sequence"/>
</dbReference>